<feature type="transmembrane region" description="Helical" evidence="6">
    <location>
        <begin position="78"/>
        <end position="104"/>
    </location>
</feature>
<dbReference type="PANTHER" id="PTHR40277">
    <property type="entry name" value="BLL5419 PROTEIN"/>
    <property type="match status" value="1"/>
</dbReference>
<name>A0A3B0QNQ9_9ZZZZ</name>
<evidence type="ECO:0008006" key="8">
    <source>
        <dbReference type="Google" id="ProtNLM"/>
    </source>
</evidence>
<accession>A0A3B0QNQ9</accession>
<sequence length="322" mass="35869">MKKLRLIIVKVVVSAAILYFLFRNIDFELFRDMFIAMPLLNFVGAACTLLVVAFVSAFRWSRVVKEDIVISYRGLLSIYFVGMFFNSFLPTAVGGDFVKGYYLFKRSGKAAASFASIFVDRYSGFAAMVFIEALALVASYGVVYHIGGTGLLLVFILFIVTFVMASLFMWVEFLHGWLIVIFARIHFYKLNDKIDGFYRVFMSYKRKGLLIRIFLLSLVVQGGVSFSYYILGMGLGIDAPIGYYFLFVPMATSAAMIPLSLAGLGIREGVFIFLFTGVGITREEALGLSLLWFITTVVISLPGAVEYVRTGGKKAQLLEAGP</sequence>
<dbReference type="NCBIfam" id="TIGR00374">
    <property type="entry name" value="flippase-like domain"/>
    <property type="match status" value="1"/>
</dbReference>
<feature type="transmembrane region" description="Helical" evidence="6">
    <location>
        <begin position="125"/>
        <end position="146"/>
    </location>
</feature>
<evidence type="ECO:0000256" key="3">
    <source>
        <dbReference type="ARBA" id="ARBA00022692"/>
    </source>
</evidence>
<evidence type="ECO:0000256" key="6">
    <source>
        <dbReference type="SAM" id="Phobius"/>
    </source>
</evidence>
<dbReference type="AlphaFoldDB" id="A0A3B0QNQ9"/>
<evidence type="ECO:0000256" key="4">
    <source>
        <dbReference type="ARBA" id="ARBA00022989"/>
    </source>
</evidence>
<reference evidence="7" key="1">
    <citation type="submission" date="2018-06" db="EMBL/GenBank/DDBJ databases">
        <authorList>
            <person name="Zhirakovskaya E."/>
        </authorList>
    </citation>
    <scope>NUCLEOTIDE SEQUENCE</scope>
</reference>
<proteinExistence type="predicted"/>
<dbReference type="PANTHER" id="PTHR40277:SF1">
    <property type="entry name" value="BLL5419 PROTEIN"/>
    <property type="match status" value="1"/>
</dbReference>
<evidence type="ECO:0000256" key="1">
    <source>
        <dbReference type="ARBA" id="ARBA00004651"/>
    </source>
</evidence>
<gene>
    <name evidence="7" type="ORF">MNBD_DELTA01-1472</name>
</gene>
<comment type="subcellular location">
    <subcellularLocation>
        <location evidence="1">Cell membrane</location>
        <topology evidence="1">Multi-pass membrane protein</topology>
    </subcellularLocation>
</comment>
<evidence type="ECO:0000313" key="7">
    <source>
        <dbReference type="EMBL" id="VAV83230.1"/>
    </source>
</evidence>
<protein>
    <recommendedName>
        <fullName evidence="8">Flippase-like domain-containing protein</fullName>
    </recommendedName>
</protein>
<keyword evidence="4 6" id="KW-1133">Transmembrane helix</keyword>
<dbReference type="Pfam" id="PF03706">
    <property type="entry name" value="LPG_synthase_TM"/>
    <property type="match status" value="1"/>
</dbReference>
<keyword evidence="3 6" id="KW-0812">Transmembrane</keyword>
<dbReference type="GO" id="GO:0005886">
    <property type="term" value="C:plasma membrane"/>
    <property type="evidence" value="ECO:0007669"/>
    <property type="project" value="UniProtKB-SubCell"/>
</dbReference>
<feature type="transmembrane region" description="Helical" evidence="6">
    <location>
        <begin position="209"/>
        <end position="231"/>
    </location>
</feature>
<feature type="transmembrane region" description="Helical" evidence="6">
    <location>
        <begin position="152"/>
        <end position="183"/>
    </location>
</feature>
<keyword evidence="5 6" id="KW-0472">Membrane</keyword>
<keyword evidence="2" id="KW-1003">Cell membrane</keyword>
<evidence type="ECO:0000256" key="2">
    <source>
        <dbReference type="ARBA" id="ARBA00022475"/>
    </source>
</evidence>
<feature type="transmembrane region" description="Helical" evidence="6">
    <location>
        <begin position="6"/>
        <end position="22"/>
    </location>
</feature>
<feature type="transmembrane region" description="Helical" evidence="6">
    <location>
        <begin position="34"/>
        <end position="58"/>
    </location>
</feature>
<dbReference type="EMBL" id="UOEA01000037">
    <property type="protein sequence ID" value="VAV83230.1"/>
    <property type="molecule type" value="Genomic_DNA"/>
</dbReference>
<organism evidence="7">
    <name type="scientific">hydrothermal vent metagenome</name>
    <dbReference type="NCBI Taxonomy" id="652676"/>
    <lineage>
        <taxon>unclassified sequences</taxon>
        <taxon>metagenomes</taxon>
        <taxon>ecological metagenomes</taxon>
    </lineage>
</organism>
<dbReference type="InterPro" id="IPR022791">
    <property type="entry name" value="L-PG_synthase/AglD"/>
</dbReference>
<feature type="transmembrane region" description="Helical" evidence="6">
    <location>
        <begin position="285"/>
        <end position="305"/>
    </location>
</feature>
<feature type="transmembrane region" description="Helical" evidence="6">
    <location>
        <begin position="243"/>
        <end position="264"/>
    </location>
</feature>
<evidence type="ECO:0000256" key="5">
    <source>
        <dbReference type="ARBA" id="ARBA00023136"/>
    </source>
</evidence>